<organism evidence="2 3">
    <name type="scientific">Paenibacillus allorhizoplanae</name>
    <dbReference type="NCBI Taxonomy" id="2905648"/>
    <lineage>
        <taxon>Bacteria</taxon>
        <taxon>Bacillati</taxon>
        <taxon>Bacillota</taxon>
        <taxon>Bacilli</taxon>
        <taxon>Bacillales</taxon>
        <taxon>Paenibacillaceae</taxon>
        <taxon>Paenibacillus</taxon>
    </lineage>
</organism>
<gene>
    <name evidence="2" type="primary">axeA_1</name>
    <name evidence="2" type="ORF">PAECIP111891_00169</name>
</gene>
<reference evidence="2" key="1">
    <citation type="submission" date="2022-01" db="EMBL/GenBank/DDBJ databases">
        <authorList>
            <person name="Criscuolo A."/>
        </authorList>
    </citation>
    <scope>NUCLEOTIDE SEQUENCE</scope>
    <source>
        <strain evidence="2">CIP111891</strain>
    </source>
</reference>
<dbReference type="SUPFAM" id="SSF53474">
    <property type="entry name" value="alpha/beta-Hydrolases"/>
    <property type="match status" value="1"/>
</dbReference>
<sequence>MTVIAKRKKELANYQAEITLDSVAIDAYWDNKLEQLGKLPLDIRREQYPSLFPAVKIDKLTYLGHDGTPIHAWFLVPERMREGAPVSEKPPCVIVFPGYGGDKGLPERHATWLLLGYVVLAIDARGQTGETGNHMQDQCGSAHGWVSRNVLDKENSYYMGLATDVVRAVEVAYLQPEIDTSRIAAVGTSQGGGMALLAGALSSKVTAVAASIPNMCHLEYGVLNSTGSLSEIANLVKRHPDKLEGVLATLSYFDIVNLAHRIQVPVLMSVGWKDMICMPDTVYAAYNRLTCPKRIYDYPFSGHETGEEHHRRVHLFIQECFGHAGLEIV</sequence>
<evidence type="ECO:0000259" key="1">
    <source>
        <dbReference type="Pfam" id="PF05448"/>
    </source>
</evidence>
<dbReference type="InterPro" id="IPR039069">
    <property type="entry name" value="CE7"/>
</dbReference>
<dbReference type="EC" id="3.1.1.41" evidence="2"/>
<dbReference type="EMBL" id="CAKMMW010000001">
    <property type="protein sequence ID" value="CAH1192004.1"/>
    <property type="molecule type" value="Genomic_DNA"/>
</dbReference>
<name>A0ABN8FT82_9BACL</name>
<dbReference type="InterPro" id="IPR008391">
    <property type="entry name" value="AXE1_dom"/>
</dbReference>
<proteinExistence type="predicted"/>
<evidence type="ECO:0000313" key="2">
    <source>
        <dbReference type="EMBL" id="CAH1192004.1"/>
    </source>
</evidence>
<dbReference type="InterPro" id="IPR029058">
    <property type="entry name" value="AB_hydrolase_fold"/>
</dbReference>
<dbReference type="PANTHER" id="PTHR40111:SF1">
    <property type="entry name" value="CEPHALOSPORIN-C DEACETYLASE"/>
    <property type="match status" value="1"/>
</dbReference>
<dbReference type="PANTHER" id="PTHR40111">
    <property type="entry name" value="CEPHALOSPORIN-C DEACETYLASE"/>
    <property type="match status" value="1"/>
</dbReference>
<dbReference type="GO" id="GO:0047739">
    <property type="term" value="F:cephalosporin-C deacetylase activity"/>
    <property type="evidence" value="ECO:0007669"/>
    <property type="project" value="UniProtKB-EC"/>
</dbReference>
<dbReference type="Gene3D" id="3.40.50.1820">
    <property type="entry name" value="alpha/beta hydrolase"/>
    <property type="match status" value="1"/>
</dbReference>
<keyword evidence="3" id="KW-1185">Reference proteome</keyword>
<keyword evidence="2" id="KW-0378">Hydrolase</keyword>
<dbReference type="Proteomes" id="UP000838821">
    <property type="component" value="Unassembled WGS sequence"/>
</dbReference>
<accession>A0ABN8FT82</accession>
<dbReference type="Pfam" id="PF05448">
    <property type="entry name" value="AXE1"/>
    <property type="match status" value="1"/>
</dbReference>
<feature type="domain" description="Acetyl xylan esterase" evidence="1">
    <location>
        <begin position="8"/>
        <end position="314"/>
    </location>
</feature>
<dbReference type="RefSeq" id="WP_236284023.1">
    <property type="nucleotide sequence ID" value="NZ_CAKMMW010000001.1"/>
</dbReference>
<evidence type="ECO:0000313" key="3">
    <source>
        <dbReference type="Proteomes" id="UP000838821"/>
    </source>
</evidence>
<comment type="caution">
    <text evidence="2">The sequence shown here is derived from an EMBL/GenBank/DDBJ whole genome shotgun (WGS) entry which is preliminary data.</text>
</comment>
<protein>
    <submittedName>
        <fullName evidence="2">Cephalosporin-C deacetylase</fullName>
        <ecNumber evidence="2">3.1.1.41</ecNumber>
    </submittedName>
</protein>